<accession>A0ACC1K0Q4</accession>
<evidence type="ECO:0000313" key="1">
    <source>
        <dbReference type="EMBL" id="KAJ2771299.1"/>
    </source>
</evidence>
<keyword evidence="2" id="KW-1185">Reference proteome</keyword>
<reference evidence="1" key="1">
    <citation type="submission" date="2022-07" db="EMBL/GenBank/DDBJ databases">
        <title>Phylogenomic reconstructions and comparative analyses of Kickxellomycotina fungi.</title>
        <authorList>
            <person name="Reynolds N.K."/>
            <person name="Stajich J.E."/>
            <person name="Barry K."/>
            <person name="Grigoriev I.V."/>
            <person name="Crous P."/>
            <person name="Smith M.E."/>
        </authorList>
    </citation>
    <scope>NUCLEOTIDE SEQUENCE</scope>
    <source>
        <strain evidence="1">CBS 109366</strain>
    </source>
</reference>
<dbReference type="EMBL" id="JANBUJ010000561">
    <property type="protein sequence ID" value="KAJ2771299.1"/>
    <property type="molecule type" value="Genomic_DNA"/>
</dbReference>
<organism evidence="1 2">
    <name type="scientific">Coemansia nantahalensis</name>
    <dbReference type="NCBI Taxonomy" id="2789366"/>
    <lineage>
        <taxon>Eukaryota</taxon>
        <taxon>Fungi</taxon>
        <taxon>Fungi incertae sedis</taxon>
        <taxon>Zoopagomycota</taxon>
        <taxon>Kickxellomycotina</taxon>
        <taxon>Kickxellomycetes</taxon>
        <taxon>Kickxellales</taxon>
        <taxon>Kickxellaceae</taxon>
        <taxon>Coemansia</taxon>
    </lineage>
</organism>
<sequence>MPSSPAGPQRLQCRLFPFTLSPSDVEALQPNEWVTDDVIDFYYRYLKHKYFRDNKKYVYIPVNIANLLTERPIDSSTKGIADMAGDANALDMKTQCLRKPRAIRVAFLPIFGDGHWSLLVYRNQRHRPLPEFLHFNSYLGSTRENHTQCARTALINLLYVFRHNDASMAISKESYKLVVKNCPQQNNGNDCGVFVCIYAYVLSARLAKEDSQSSGLHSLVKRISALSNSPPLSRLSDTLSFSSRAPQKDQTDPDDLAWKIKDKDAIHPDMMREYLLKVIYSATSSNSGSASL</sequence>
<gene>
    <name evidence="1" type="primary">SENP8_1</name>
    <name evidence="1" type="ORF">IWQ57_002276</name>
</gene>
<protein>
    <submittedName>
        <fullName evidence="1">SUMO1 sentrin specific peptidase 8</fullName>
        <ecNumber evidence="1">3.4.22.68</ecNumber>
    </submittedName>
</protein>
<dbReference type="Proteomes" id="UP001140234">
    <property type="component" value="Unassembled WGS sequence"/>
</dbReference>
<name>A0ACC1K0Q4_9FUNG</name>
<dbReference type="EC" id="3.4.22.68" evidence="1"/>
<proteinExistence type="predicted"/>
<comment type="caution">
    <text evidence="1">The sequence shown here is derived from an EMBL/GenBank/DDBJ whole genome shotgun (WGS) entry which is preliminary data.</text>
</comment>
<keyword evidence="1" id="KW-0378">Hydrolase</keyword>
<evidence type="ECO:0000313" key="2">
    <source>
        <dbReference type="Proteomes" id="UP001140234"/>
    </source>
</evidence>